<comment type="caution">
    <text evidence="1">The sequence shown here is derived from an EMBL/GenBank/DDBJ whole genome shotgun (WGS) entry which is preliminary data.</text>
</comment>
<reference evidence="1" key="1">
    <citation type="submission" date="2016-01" db="EMBL/GenBank/DDBJ databases">
        <authorList>
            <person name="Regsiter A."/>
            <person name="william w."/>
        </authorList>
    </citation>
    <scope>NUCLEOTIDE SEQUENCE</scope>
    <source>
        <strain evidence="1">NCPPB 1641</strain>
    </source>
</reference>
<sequence>MIAARHGQHQIGCCGNDRLIRQRLVTIDLLRRIDAARHFDDRGRFGILARRHDAATGGGKHEENPLPALFRHGGDILGERIEPGLGLGSQRIRLVGKTHRRADILDLFGDGVAARRRIDGDERHRTCLQDGDDIGRAGPVFGEDEIGLLRQDAFGRKRPHVTDIRLGKCIGRIAAGAVTRNDAVSCAQRIKDFGDRAANRDDAFRFRIALVRSHGGRCGKGDCGGHEGGENEGTKAGIQHGAILKHDPARLSPRHLILSSLHMFMGGAIDKWSKFVRFVVNPFPTSLRLDILTQTGNLKGEFHVYRNEPLSRRAGL</sequence>
<accession>A0A1S7TKL9</accession>
<name>A0A1S7TKL9_9HYPH</name>
<evidence type="ECO:0000313" key="1">
    <source>
        <dbReference type="EMBL" id="CVI55156.1"/>
    </source>
</evidence>
<proteinExistence type="predicted"/>
<evidence type="ECO:0000313" key="2">
    <source>
        <dbReference type="Proteomes" id="UP000192140"/>
    </source>
</evidence>
<protein>
    <submittedName>
        <fullName evidence="1">Uncharacterized protein</fullName>
    </submittedName>
</protein>
<dbReference type="AlphaFoldDB" id="A0A1S7TKL9"/>
<dbReference type="EMBL" id="FCNP01000012">
    <property type="protein sequence ID" value="CVI55156.1"/>
    <property type="molecule type" value="Genomic_DNA"/>
</dbReference>
<gene>
    <name evidence="1" type="ORF">AGR7A_Cc20056</name>
</gene>
<dbReference type="Proteomes" id="UP000192140">
    <property type="component" value="Unassembled WGS sequence"/>
</dbReference>
<organism evidence="1 2">
    <name type="scientific">Agrobacterium deltaense NCPPB 1641</name>
    <dbReference type="NCBI Taxonomy" id="1183425"/>
    <lineage>
        <taxon>Bacteria</taxon>
        <taxon>Pseudomonadati</taxon>
        <taxon>Pseudomonadota</taxon>
        <taxon>Alphaproteobacteria</taxon>
        <taxon>Hyphomicrobiales</taxon>
        <taxon>Rhizobiaceae</taxon>
        <taxon>Rhizobium/Agrobacterium group</taxon>
        <taxon>Agrobacterium</taxon>
    </lineage>
</organism>
<keyword evidence="2" id="KW-1185">Reference proteome</keyword>